<gene>
    <name evidence="1" type="ORF">N8K70_05980</name>
</gene>
<dbReference type="AlphaFoldDB" id="A0AA97FMN4"/>
<keyword evidence="2" id="KW-1185">Reference proteome</keyword>
<protein>
    <submittedName>
        <fullName evidence="1">Uncharacterized protein</fullName>
    </submittedName>
</protein>
<name>A0AA97FMN4_9MICO</name>
<dbReference type="Proteomes" id="UP001305498">
    <property type="component" value="Chromosome"/>
</dbReference>
<dbReference type="EMBL" id="CP118157">
    <property type="protein sequence ID" value="WOF24217.1"/>
    <property type="molecule type" value="Genomic_DNA"/>
</dbReference>
<evidence type="ECO:0000313" key="1">
    <source>
        <dbReference type="EMBL" id="WOF24217.1"/>
    </source>
</evidence>
<dbReference type="RefSeq" id="WP_317140689.1">
    <property type="nucleotide sequence ID" value="NZ_CP118157.1"/>
</dbReference>
<organism evidence="1 2">
    <name type="scientific">Microbacterium betulae</name>
    <dbReference type="NCBI Taxonomy" id="2981139"/>
    <lineage>
        <taxon>Bacteria</taxon>
        <taxon>Bacillati</taxon>
        <taxon>Actinomycetota</taxon>
        <taxon>Actinomycetes</taxon>
        <taxon>Micrococcales</taxon>
        <taxon>Microbacteriaceae</taxon>
        <taxon>Microbacterium</taxon>
    </lineage>
</organism>
<reference evidence="1 2" key="1">
    <citation type="submission" date="2023-02" db="EMBL/GenBank/DDBJ databases">
        <title>Microbacterium betulae sp. nov., isolated from birch wood.</title>
        <authorList>
            <person name="Pasciak M."/>
            <person name="Pawlik K.J."/>
            <person name="Martynowski D."/>
            <person name="Laczmanski L."/>
            <person name="Ciekot J."/>
            <person name="Szponar B."/>
            <person name="Wojcik-Fatla A."/>
            <person name="Mackiewicz B."/>
            <person name="Farian E."/>
            <person name="Cholewa G."/>
            <person name="Cholewa A."/>
            <person name="Dutkiewicz J."/>
        </authorList>
    </citation>
    <scope>NUCLEOTIDE SEQUENCE [LARGE SCALE GENOMIC DNA]</scope>
    <source>
        <strain evidence="1 2">AB</strain>
    </source>
</reference>
<dbReference type="KEGG" id="mbet:N8K70_05980"/>
<evidence type="ECO:0000313" key="2">
    <source>
        <dbReference type="Proteomes" id="UP001305498"/>
    </source>
</evidence>
<sequence length="203" mass="21939">MRWERFFEDLEDQLAAEWEAERAALDSEAERVRVSRLELRARLVALVQGEPSSVSIALSDGSTLDGAPSSVGADWMALRVSRAPARESIALVPLRAVRAIGAAHGEVLRSARTAGPESRLAQRVTFGFALRDLARRRVPVMVGMVPGRVLPGTIDRVGADHLDIALHDAGSPRRAAEVRGYRIVAFDAVAWVRVDAAAGVMTP</sequence>
<proteinExistence type="predicted"/>
<accession>A0AA97FMN4</accession>